<dbReference type="EMBL" id="AMCI01006413">
    <property type="protein sequence ID" value="EJW94379.1"/>
    <property type="molecule type" value="Genomic_DNA"/>
</dbReference>
<protein>
    <submittedName>
        <fullName evidence="1">Uncharacterized protein</fullName>
    </submittedName>
</protein>
<organism evidence="1">
    <name type="scientific">gut metagenome</name>
    <dbReference type="NCBI Taxonomy" id="749906"/>
    <lineage>
        <taxon>unclassified sequences</taxon>
        <taxon>metagenomes</taxon>
        <taxon>organismal metagenomes</taxon>
    </lineage>
</organism>
<gene>
    <name evidence="1" type="ORF">EVA_17514</name>
</gene>
<reference evidence="1" key="1">
    <citation type="journal article" date="2012" name="PLoS ONE">
        <title>Gene sets for utilization of primary and secondary nutrition supplies in the distal gut of endangered iberian lynx.</title>
        <authorList>
            <person name="Alcaide M."/>
            <person name="Messina E."/>
            <person name="Richter M."/>
            <person name="Bargiela R."/>
            <person name="Peplies J."/>
            <person name="Huws S.A."/>
            <person name="Newbold C.J."/>
            <person name="Golyshin P.N."/>
            <person name="Simon M.A."/>
            <person name="Lopez G."/>
            <person name="Yakimov M.M."/>
            <person name="Ferrer M."/>
        </authorList>
    </citation>
    <scope>NUCLEOTIDE SEQUENCE</scope>
</reference>
<accession>J9G4A9</accession>
<sequence length="212" mass="24683">KMKTRKTAAETAFGKAKAWCEEKLTGLGAGSFALQMKEQITIPQSFEEADQTMKRLEEACVMIQMGRDQVEESLRDIEKIQSSFENQCLQRCNTIRMELDKFPKLSSIMMDGKLTQIVRLKIPYVREDQQQMQISNYLAQVIENLGKYETEQEKKKYLIQELSMKRLFSAIVTDMNRISLELYKRERIKEQSRHLKYEEAVGSTGQSQGIYI</sequence>
<feature type="non-terminal residue" evidence="1">
    <location>
        <position position="212"/>
    </location>
</feature>
<name>J9G4A9_9ZZZZ</name>
<comment type="caution">
    <text evidence="1">The sequence shown here is derived from an EMBL/GenBank/DDBJ whole genome shotgun (WGS) entry which is preliminary data.</text>
</comment>
<proteinExistence type="predicted"/>
<dbReference type="AlphaFoldDB" id="J9G4A9"/>
<feature type="non-terminal residue" evidence="1">
    <location>
        <position position="1"/>
    </location>
</feature>
<evidence type="ECO:0000313" key="1">
    <source>
        <dbReference type="EMBL" id="EJW94379.1"/>
    </source>
</evidence>